<feature type="compositionally biased region" description="Gly residues" evidence="1">
    <location>
        <begin position="143"/>
        <end position="163"/>
    </location>
</feature>
<keyword evidence="3" id="KW-1185">Reference proteome</keyword>
<comment type="caution">
    <text evidence="2">The sequence shown here is derived from an EMBL/GenBank/DDBJ whole genome shotgun (WGS) entry which is preliminary data.</text>
</comment>
<accession>A0A9P8TTC7</accession>
<sequence>MAIVSPLVSKAPTVKEPLALAGLVKATSRLELPAAHTITTPSLKAALTASSIIGLIVLPRDKLATDLPPCFLCSLTAYSMPLKMEEIAPLPLPPRTLTSTIVTSLATPKVLEPTRPATWSPWSWSQSSSSSSSSSTSSSSSSGSGGGVGRGAGSSIGASGGGVGKGAGVSSGSLIESSGTGSEAGDGVEVGILLGSLVLFLSSISSGERASSSGSPNQSSGPG</sequence>
<name>A0A9P8TTC7_WICPI</name>
<feature type="compositionally biased region" description="Low complexity" evidence="1">
    <location>
        <begin position="123"/>
        <end position="142"/>
    </location>
</feature>
<feature type="region of interest" description="Disordered" evidence="1">
    <location>
        <begin position="116"/>
        <end position="163"/>
    </location>
</feature>
<reference evidence="2" key="1">
    <citation type="journal article" date="2021" name="Open Biol.">
        <title>Shared evolutionary footprints suggest mitochondrial oxidative damage underlies multiple complex I losses in fungi.</title>
        <authorList>
            <person name="Schikora-Tamarit M.A."/>
            <person name="Marcet-Houben M."/>
            <person name="Nosek J."/>
            <person name="Gabaldon T."/>
        </authorList>
    </citation>
    <scope>NUCLEOTIDE SEQUENCE</scope>
    <source>
        <strain evidence="2">CBS2887</strain>
    </source>
</reference>
<reference evidence="2" key="2">
    <citation type="submission" date="2021-01" db="EMBL/GenBank/DDBJ databases">
        <authorList>
            <person name="Schikora-Tamarit M.A."/>
        </authorList>
    </citation>
    <scope>NUCLEOTIDE SEQUENCE</scope>
    <source>
        <strain evidence="2">CBS2887</strain>
    </source>
</reference>
<feature type="non-terminal residue" evidence="2">
    <location>
        <position position="1"/>
    </location>
</feature>
<evidence type="ECO:0000313" key="2">
    <source>
        <dbReference type="EMBL" id="KAH3688941.1"/>
    </source>
</evidence>
<organism evidence="2 3">
    <name type="scientific">Wickerhamomyces pijperi</name>
    <name type="common">Yeast</name>
    <name type="synonym">Pichia pijperi</name>
    <dbReference type="NCBI Taxonomy" id="599730"/>
    <lineage>
        <taxon>Eukaryota</taxon>
        <taxon>Fungi</taxon>
        <taxon>Dikarya</taxon>
        <taxon>Ascomycota</taxon>
        <taxon>Saccharomycotina</taxon>
        <taxon>Saccharomycetes</taxon>
        <taxon>Phaffomycetales</taxon>
        <taxon>Wickerhamomycetaceae</taxon>
        <taxon>Wickerhamomyces</taxon>
    </lineage>
</organism>
<dbReference type="EMBL" id="JAEUBG010000050">
    <property type="protein sequence ID" value="KAH3688941.1"/>
    <property type="molecule type" value="Genomic_DNA"/>
</dbReference>
<dbReference type="Proteomes" id="UP000774326">
    <property type="component" value="Unassembled WGS sequence"/>
</dbReference>
<gene>
    <name evidence="2" type="ORF">WICPIJ_000069</name>
</gene>
<dbReference type="AlphaFoldDB" id="A0A9P8TTC7"/>
<evidence type="ECO:0000313" key="3">
    <source>
        <dbReference type="Proteomes" id="UP000774326"/>
    </source>
</evidence>
<protein>
    <submittedName>
        <fullName evidence="2">Uncharacterized protein</fullName>
    </submittedName>
</protein>
<evidence type="ECO:0000256" key="1">
    <source>
        <dbReference type="SAM" id="MobiDB-lite"/>
    </source>
</evidence>
<proteinExistence type="predicted"/>